<feature type="domain" description="Glycosyl hydrolase family 13 catalytic" evidence="4">
    <location>
        <begin position="20"/>
        <end position="422"/>
    </location>
</feature>
<dbReference type="Pfam" id="PF00128">
    <property type="entry name" value="Alpha-amylase"/>
    <property type="match status" value="1"/>
</dbReference>
<evidence type="ECO:0000313" key="5">
    <source>
        <dbReference type="EMBL" id="RMB58201.1"/>
    </source>
</evidence>
<comment type="similarity">
    <text evidence="1">Belongs to the glycosyl hydrolase 13 family.</text>
</comment>
<evidence type="ECO:0000256" key="1">
    <source>
        <dbReference type="ARBA" id="ARBA00008061"/>
    </source>
</evidence>
<name>A0A3M0FZP6_9ACTN</name>
<dbReference type="CDD" id="cd11332">
    <property type="entry name" value="AmyAc_OligoGlu_TS"/>
    <property type="match status" value="1"/>
</dbReference>
<gene>
    <name evidence="5" type="ORF">EAX62_13380</name>
</gene>
<dbReference type="AlphaFoldDB" id="A0A3M0FZP6"/>
<dbReference type="SMART" id="SM00642">
    <property type="entry name" value="Aamy"/>
    <property type="match status" value="1"/>
</dbReference>
<keyword evidence="6" id="KW-1185">Reference proteome</keyword>
<dbReference type="GO" id="GO:0009313">
    <property type="term" value="P:oligosaccharide catabolic process"/>
    <property type="evidence" value="ECO:0007669"/>
    <property type="project" value="TreeGrafter"/>
</dbReference>
<dbReference type="InterPro" id="IPR017853">
    <property type="entry name" value="GH"/>
</dbReference>
<dbReference type="Gene3D" id="3.90.400.10">
    <property type="entry name" value="Oligo-1,6-glucosidase, Domain 2"/>
    <property type="match status" value="1"/>
</dbReference>
<dbReference type="Proteomes" id="UP000275256">
    <property type="component" value="Unassembled WGS sequence"/>
</dbReference>
<keyword evidence="2" id="KW-0325">Glycoprotein</keyword>
<dbReference type="FunFam" id="3.90.400.10:FF:000001">
    <property type="entry name" value="Maltase A3, isoform A"/>
    <property type="match status" value="1"/>
</dbReference>
<dbReference type="OrthoDB" id="9043248at2"/>
<dbReference type="InterPro" id="IPR045857">
    <property type="entry name" value="O16G_dom_2"/>
</dbReference>
<dbReference type="PANTHER" id="PTHR10357">
    <property type="entry name" value="ALPHA-AMYLASE FAMILY MEMBER"/>
    <property type="match status" value="1"/>
</dbReference>
<evidence type="ECO:0000256" key="3">
    <source>
        <dbReference type="SAM" id="MobiDB-lite"/>
    </source>
</evidence>
<organism evidence="5 6">
    <name type="scientific">Tessaracoccus antarcticus</name>
    <dbReference type="NCBI Taxonomy" id="2479848"/>
    <lineage>
        <taxon>Bacteria</taxon>
        <taxon>Bacillati</taxon>
        <taxon>Actinomycetota</taxon>
        <taxon>Actinomycetes</taxon>
        <taxon>Propionibacteriales</taxon>
        <taxon>Propionibacteriaceae</taxon>
        <taxon>Tessaracoccus</taxon>
    </lineage>
</organism>
<accession>A0A3M0FZP6</accession>
<dbReference type="Gene3D" id="3.20.20.80">
    <property type="entry name" value="Glycosidases"/>
    <property type="match status" value="1"/>
</dbReference>
<reference evidence="5 6" key="1">
    <citation type="submission" date="2018-10" db="EMBL/GenBank/DDBJ databases">
        <title>Tessaracoccus antarcticuss sp. nov., isolated from sediment.</title>
        <authorList>
            <person name="Zhou L.Y."/>
            <person name="Du Z.J."/>
        </authorList>
    </citation>
    <scope>NUCLEOTIDE SEQUENCE [LARGE SCALE GENOMIC DNA]</scope>
    <source>
        <strain evidence="5 6">JDX10</strain>
    </source>
</reference>
<dbReference type="InterPro" id="IPR006047">
    <property type="entry name" value="GH13_cat_dom"/>
</dbReference>
<sequence length="544" mass="60619">MKRNTLSTQNQWWRNAVIYQIYPRSFADASGDGYGDLPGVMDRLPYLKDLGVDALWLSPFYLSPMADGGYDVADYTVVDPLFGETADAYSLISEAHDKGLKVFIDLVPNHTSDEHEWFRAAVASAPGSPERAMYMFRDGRGTDGELPPNNWSSVFGGPGWTRLHRPDGTPEQWYLHLFDIKQPDLDWTNERVRVAFDDVLRHWLEAGVDGFRVDVAHGLVKEKGLPDQEEVTELLGTNMGPMWDQDGVHEIYRRWHRILGEYDGERALTAEAWVPDLDRLARYVRPDEMQQAFNFDFLTAPWDAATYRRVITDSMAANDAVGAPTTWVLSNHDVMRHASRLGRIDTSDRNGAGPGEPQPDNALGLRRARAASLMMLALPGSAYLYQGEELGLPEHTTLPHEYRQDPVWERSNHEQVGRDGCRIPMPWSADAPGLGFSPTGETWLPQPESYRGLAADQQVGVPGSTWSLYRDALSARKSMALGDGALEWVGGFGDDVVAFTNGEVTVLTNVSGSPVSLPDGEVLLASTAVDRELPRDATIWMKRS</sequence>
<evidence type="ECO:0000259" key="4">
    <source>
        <dbReference type="SMART" id="SM00642"/>
    </source>
</evidence>
<evidence type="ECO:0000256" key="2">
    <source>
        <dbReference type="ARBA" id="ARBA00023180"/>
    </source>
</evidence>
<protein>
    <submittedName>
        <fullName evidence="5">Alpha-amylase</fullName>
    </submittedName>
</protein>
<feature type="region of interest" description="Disordered" evidence="3">
    <location>
        <begin position="342"/>
        <end position="362"/>
    </location>
</feature>
<dbReference type="PANTHER" id="PTHR10357:SF179">
    <property type="entry name" value="NEUTRAL AND BASIC AMINO ACID TRANSPORT PROTEIN RBAT"/>
    <property type="match status" value="1"/>
</dbReference>
<proteinExistence type="inferred from homology"/>
<comment type="caution">
    <text evidence="5">The sequence shown here is derived from an EMBL/GenBank/DDBJ whole genome shotgun (WGS) entry which is preliminary data.</text>
</comment>
<evidence type="ECO:0000313" key="6">
    <source>
        <dbReference type="Proteomes" id="UP000275256"/>
    </source>
</evidence>
<dbReference type="EMBL" id="REFW01000004">
    <property type="protein sequence ID" value="RMB58201.1"/>
    <property type="molecule type" value="Genomic_DNA"/>
</dbReference>
<dbReference type="GO" id="GO:0004556">
    <property type="term" value="F:alpha-amylase activity"/>
    <property type="evidence" value="ECO:0007669"/>
    <property type="project" value="TreeGrafter"/>
</dbReference>
<dbReference type="SUPFAM" id="SSF51445">
    <property type="entry name" value="(Trans)glycosidases"/>
    <property type="match status" value="1"/>
</dbReference>